<reference evidence="1" key="1">
    <citation type="submission" date="2018-02" db="EMBL/GenBank/DDBJ databases">
        <title>Rhizophora mucronata_Transcriptome.</title>
        <authorList>
            <person name="Meera S.P."/>
            <person name="Sreeshan A."/>
            <person name="Augustine A."/>
        </authorList>
    </citation>
    <scope>NUCLEOTIDE SEQUENCE</scope>
    <source>
        <tissue evidence="1">Leaf</tissue>
    </source>
</reference>
<accession>A0A2P2N3T0</accession>
<organism evidence="1">
    <name type="scientific">Rhizophora mucronata</name>
    <name type="common">Asiatic mangrove</name>
    <dbReference type="NCBI Taxonomy" id="61149"/>
    <lineage>
        <taxon>Eukaryota</taxon>
        <taxon>Viridiplantae</taxon>
        <taxon>Streptophyta</taxon>
        <taxon>Embryophyta</taxon>
        <taxon>Tracheophyta</taxon>
        <taxon>Spermatophyta</taxon>
        <taxon>Magnoliopsida</taxon>
        <taxon>eudicotyledons</taxon>
        <taxon>Gunneridae</taxon>
        <taxon>Pentapetalae</taxon>
        <taxon>rosids</taxon>
        <taxon>fabids</taxon>
        <taxon>Malpighiales</taxon>
        <taxon>Rhizophoraceae</taxon>
        <taxon>Rhizophora</taxon>
    </lineage>
</organism>
<proteinExistence type="predicted"/>
<sequence length="39" mass="4552">MTMMIKMTTGNQIPVSLLLYSFLISGKLPHEDLRLMRDR</sequence>
<protein>
    <submittedName>
        <fullName evidence="1">Uncharacterized protein</fullName>
    </submittedName>
</protein>
<name>A0A2P2N3T0_RHIMU</name>
<dbReference type="EMBL" id="GGEC01056613">
    <property type="protein sequence ID" value="MBX37097.1"/>
    <property type="molecule type" value="Transcribed_RNA"/>
</dbReference>
<evidence type="ECO:0000313" key="1">
    <source>
        <dbReference type="EMBL" id="MBX37097.1"/>
    </source>
</evidence>
<dbReference type="AlphaFoldDB" id="A0A2P2N3T0"/>